<dbReference type="Gene3D" id="3.40.50.300">
    <property type="entry name" value="P-loop containing nucleotide triphosphate hydrolases"/>
    <property type="match status" value="2"/>
</dbReference>
<gene>
    <name evidence="2" type="ORF">JHT90_13045</name>
</gene>
<organism evidence="2 3">
    <name type="scientific">Entomomonas asaccharolytica</name>
    <dbReference type="NCBI Taxonomy" id="2785331"/>
    <lineage>
        <taxon>Bacteria</taxon>
        <taxon>Pseudomonadati</taxon>
        <taxon>Pseudomonadota</taxon>
        <taxon>Gammaproteobacteria</taxon>
        <taxon>Pseudomonadales</taxon>
        <taxon>Pseudomonadaceae</taxon>
        <taxon>Entomomonas</taxon>
    </lineage>
</organism>
<keyword evidence="3" id="KW-1185">Reference proteome</keyword>
<dbReference type="SUPFAM" id="SSF52540">
    <property type="entry name" value="P-loop containing nucleoside triphosphate hydrolases"/>
    <property type="match status" value="1"/>
</dbReference>
<evidence type="ECO:0000313" key="3">
    <source>
        <dbReference type="Proteomes" id="UP000595278"/>
    </source>
</evidence>
<dbReference type="GO" id="GO:0016887">
    <property type="term" value="F:ATP hydrolysis activity"/>
    <property type="evidence" value="ECO:0007669"/>
    <property type="project" value="InterPro"/>
</dbReference>
<dbReference type="PANTHER" id="PTHR32182:SF25">
    <property type="entry name" value="SLR1056 PROTEIN"/>
    <property type="match status" value="1"/>
</dbReference>
<dbReference type="AlphaFoldDB" id="A0A974RWL3"/>
<dbReference type="PANTHER" id="PTHR32182">
    <property type="entry name" value="DNA REPLICATION AND REPAIR PROTEIN RECF"/>
    <property type="match status" value="1"/>
</dbReference>
<dbReference type="KEGG" id="eaz:JHT90_13045"/>
<reference evidence="2 3" key="1">
    <citation type="submission" date="2021-01" db="EMBL/GenBank/DDBJ databases">
        <title>Entomomonas sp. F2A isolated from a house cricket (Acheta domesticus).</title>
        <authorList>
            <person name="Spergser J."/>
            <person name="Busse H.-J."/>
        </authorList>
    </citation>
    <scope>NUCLEOTIDE SEQUENCE [LARGE SCALE GENOMIC DNA]</scope>
    <source>
        <strain evidence="2 3">F2A</strain>
    </source>
</reference>
<name>A0A974RWL3_9GAMM</name>
<dbReference type="GO" id="GO:0000731">
    <property type="term" value="P:DNA synthesis involved in DNA repair"/>
    <property type="evidence" value="ECO:0007669"/>
    <property type="project" value="TreeGrafter"/>
</dbReference>
<proteinExistence type="predicted"/>
<protein>
    <submittedName>
        <fullName evidence="2">AAA family ATPase</fullName>
    </submittedName>
</protein>
<dbReference type="Proteomes" id="UP000595278">
    <property type="component" value="Chromosome"/>
</dbReference>
<dbReference type="EMBL" id="CP067393">
    <property type="protein sequence ID" value="QQP85295.1"/>
    <property type="molecule type" value="Genomic_DNA"/>
</dbReference>
<accession>A0A974RWL3</accession>
<dbReference type="InterPro" id="IPR014555">
    <property type="entry name" value="RecF-like"/>
</dbReference>
<evidence type="ECO:0000313" key="2">
    <source>
        <dbReference type="EMBL" id="QQP85295.1"/>
    </source>
</evidence>
<dbReference type="Pfam" id="PF13304">
    <property type="entry name" value="AAA_21"/>
    <property type="match status" value="1"/>
</dbReference>
<dbReference type="InterPro" id="IPR003959">
    <property type="entry name" value="ATPase_AAA_core"/>
</dbReference>
<dbReference type="FunFam" id="3.40.50.300:FF:002708">
    <property type="entry name" value="FeS assembly ATPase SufC"/>
    <property type="match status" value="1"/>
</dbReference>
<dbReference type="InterPro" id="IPR027417">
    <property type="entry name" value="P-loop_NTPase"/>
</dbReference>
<sequence>MIKTLAIANFRSINNLVLPLSQLNVITGANGCGKSNLYKALRLLAETAQGNVISAIAKEGGLESVLWAGPEKITGAMQRGEVPIQGTRRQKSIRLHLGFTDDELGYAISLGLPENGLTAFCNDPEIKNETIWAGDWYKPNSVLVERKGPLIQVKQGRKAQAITQHTPSYEGLFGQIALRDDCPEVFRLREIIRNWRFYDYFRTDQDAPARKPQLGTRTPVLHHDGHDLAAALQTIQEVGDAELLAQTISDAFPESSLIIRKDEFFTVMLQQQGILRPLVAQELSDGTLRYLLLTAALLTPRPPSLMVLNEPENSLHTDLLPALARLIINACKHSQLWIISHSKRLINALEQQTDCNTIELEKLLGQTTIKGQKTLETPAWYWPS</sequence>
<feature type="domain" description="ATPase AAA-type core" evidence="1">
    <location>
        <begin position="23"/>
        <end position="346"/>
    </location>
</feature>
<evidence type="ECO:0000259" key="1">
    <source>
        <dbReference type="Pfam" id="PF13304"/>
    </source>
</evidence>
<dbReference type="GO" id="GO:0006302">
    <property type="term" value="P:double-strand break repair"/>
    <property type="evidence" value="ECO:0007669"/>
    <property type="project" value="TreeGrafter"/>
</dbReference>
<dbReference type="PIRSF" id="PIRSF029347">
    <property type="entry name" value="RecF"/>
    <property type="match status" value="1"/>
</dbReference>
<dbReference type="FunFam" id="3.40.50.300:FF:002534">
    <property type="entry name" value="Putative RecF protein"/>
    <property type="match status" value="1"/>
</dbReference>
<dbReference type="GO" id="GO:0005524">
    <property type="term" value="F:ATP binding"/>
    <property type="evidence" value="ECO:0007669"/>
    <property type="project" value="InterPro"/>
</dbReference>
<dbReference type="RefSeq" id="WP_201091718.1">
    <property type="nucleotide sequence ID" value="NZ_CP067393.1"/>
</dbReference>